<protein>
    <submittedName>
        <fullName evidence="2">SGNH/GDSL hydrolase family protein</fullName>
    </submittedName>
</protein>
<dbReference type="Pfam" id="PF13472">
    <property type="entry name" value="Lipase_GDSL_2"/>
    <property type="match status" value="1"/>
</dbReference>
<feature type="domain" description="SGNH hydrolase-type esterase" evidence="1">
    <location>
        <begin position="38"/>
        <end position="209"/>
    </location>
</feature>
<proteinExistence type="predicted"/>
<dbReference type="CDD" id="cd00229">
    <property type="entry name" value="SGNH_hydrolase"/>
    <property type="match status" value="1"/>
</dbReference>
<keyword evidence="2" id="KW-0378">Hydrolase</keyword>
<dbReference type="InterPro" id="IPR013830">
    <property type="entry name" value="SGNH_hydro"/>
</dbReference>
<dbReference type="Gene3D" id="3.40.50.1110">
    <property type="entry name" value="SGNH hydrolase"/>
    <property type="match status" value="1"/>
</dbReference>
<dbReference type="InterPro" id="IPR036514">
    <property type="entry name" value="SGNH_hydro_sf"/>
</dbReference>
<dbReference type="Proteomes" id="UP001501508">
    <property type="component" value="Unassembled WGS sequence"/>
</dbReference>
<dbReference type="InterPro" id="IPR006311">
    <property type="entry name" value="TAT_signal"/>
</dbReference>
<reference evidence="3" key="1">
    <citation type="journal article" date="2019" name="Int. J. Syst. Evol. Microbiol.">
        <title>The Global Catalogue of Microorganisms (GCM) 10K type strain sequencing project: providing services to taxonomists for standard genome sequencing and annotation.</title>
        <authorList>
            <consortium name="The Broad Institute Genomics Platform"/>
            <consortium name="The Broad Institute Genome Sequencing Center for Infectious Disease"/>
            <person name="Wu L."/>
            <person name="Ma J."/>
        </authorList>
    </citation>
    <scope>NUCLEOTIDE SEQUENCE [LARGE SCALE GENOMIC DNA]</scope>
    <source>
        <strain evidence="3">JCM 31920</strain>
    </source>
</reference>
<keyword evidence="3" id="KW-1185">Reference proteome</keyword>
<dbReference type="SUPFAM" id="SSF52266">
    <property type="entry name" value="SGNH hydrolase"/>
    <property type="match status" value="1"/>
</dbReference>
<dbReference type="RefSeq" id="WP_345027929.1">
    <property type="nucleotide sequence ID" value="NZ_BAABEY010000018.1"/>
</dbReference>
<dbReference type="EMBL" id="BAABEY010000018">
    <property type="protein sequence ID" value="GAA4437416.1"/>
    <property type="molecule type" value="Genomic_DNA"/>
</dbReference>
<accession>A0ABP8LUQ5</accession>
<dbReference type="GO" id="GO:0016787">
    <property type="term" value="F:hydrolase activity"/>
    <property type="evidence" value="ECO:0007669"/>
    <property type="project" value="UniProtKB-KW"/>
</dbReference>
<dbReference type="PANTHER" id="PTHR30383:SF26">
    <property type="entry name" value="SGNH HYDROLASE-TYPE ESTERASE DOMAIN-CONTAINING PROTEIN"/>
    <property type="match status" value="1"/>
</dbReference>
<dbReference type="PROSITE" id="PS51318">
    <property type="entry name" value="TAT"/>
    <property type="match status" value="1"/>
</dbReference>
<dbReference type="InterPro" id="IPR051532">
    <property type="entry name" value="Ester_Hydrolysis_Enzymes"/>
</dbReference>
<sequence length="224" mass="24826">MKSDRRKFLKIAGGLLAALPSGAFPLRVSKPLPRVLILGDSISIGYTPHVVELLKEVAEVSRPAENCQGTTNGVKKIDTWLGDSRWDVIHFNFGLHDLKHVDPVTFQNSTREEDPKQADVKQYARNLKAITEKLKSTGAVLIFATTTPFPDKPDGPLRRASDVKAYNRAALKIMKKNGVLINDLHSFALPRMSALQIPKNVHFTKEGSKVLAEQVAGVIRKEIR</sequence>
<dbReference type="PANTHER" id="PTHR30383">
    <property type="entry name" value="THIOESTERASE 1/PROTEASE 1/LYSOPHOSPHOLIPASE L1"/>
    <property type="match status" value="1"/>
</dbReference>
<organism evidence="2 3">
    <name type="scientific">Ravibacter arvi</name>
    <dbReference type="NCBI Taxonomy" id="2051041"/>
    <lineage>
        <taxon>Bacteria</taxon>
        <taxon>Pseudomonadati</taxon>
        <taxon>Bacteroidota</taxon>
        <taxon>Cytophagia</taxon>
        <taxon>Cytophagales</taxon>
        <taxon>Spirosomataceae</taxon>
        <taxon>Ravibacter</taxon>
    </lineage>
</organism>
<evidence type="ECO:0000259" key="1">
    <source>
        <dbReference type="Pfam" id="PF13472"/>
    </source>
</evidence>
<name>A0ABP8LUQ5_9BACT</name>
<evidence type="ECO:0000313" key="2">
    <source>
        <dbReference type="EMBL" id="GAA4437416.1"/>
    </source>
</evidence>
<comment type="caution">
    <text evidence="2">The sequence shown here is derived from an EMBL/GenBank/DDBJ whole genome shotgun (WGS) entry which is preliminary data.</text>
</comment>
<evidence type="ECO:0000313" key="3">
    <source>
        <dbReference type="Proteomes" id="UP001501508"/>
    </source>
</evidence>
<gene>
    <name evidence="2" type="ORF">GCM10023091_16590</name>
</gene>